<evidence type="ECO:0000256" key="4">
    <source>
        <dbReference type="ARBA" id="ARBA00022889"/>
    </source>
</evidence>
<evidence type="ECO:0008006" key="11">
    <source>
        <dbReference type="Google" id="ProtNLM"/>
    </source>
</evidence>
<dbReference type="Proteomes" id="UP000429181">
    <property type="component" value="Chromosome 5"/>
</dbReference>
<evidence type="ECO:0000313" key="10">
    <source>
        <dbReference type="Proteomes" id="UP000429181"/>
    </source>
</evidence>
<proteinExistence type="inferred from homology"/>
<comment type="subcellular location">
    <subcellularLocation>
        <location evidence="1">Membrane</location>
        <topology evidence="1">Multi-pass membrane protein</topology>
    </subcellularLocation>
</comment>
<dbReference type="GeneTree" id="ENSGT00940000158219"/>
<evidence type="ECO:0000256" key="2">
    <source>
        <dbReference type="ARBA" id="ARBA00008141"/>
    </source>
</evidence>
<feature type="region of interest" description="Disordered" evidence="7">
    <location>
        <begin position="1"/>
        <end position="62"/>
    </location>
</feature>
<dbReference type="Pfam" id="PF04923">
    <property type="entry name" value="Ninjurin"/>
    <property type="match status" value="1"/>
</dbReference>
<reference evidence="9 10" key="1">
    <citation type="submission" date="2018-11" db="EMBL/GenBank/DDBJ databases">
        <title>Haplotype-resolved cattle genomes.</title>
        <authorList>
            <person name="Low W.Y."/>
            <person name="Tearle R."/>
            <person name="Bickhart D.M."/>
            <person name="Rosen B.D."/>
            <person name="Koren S."/>
            <person name="Rhie A."/>
            <person name="Hiendleder S."/>
            <person name="Phillippy A.M."/>
            <person name="Smith T.P.L."/>
            <person name="Williams J.L."/>
        </authorList>
    </citation>
    <scope>NUCLEOTIDE SEQUENCE [LARGE SCALE GENOMIC DNA]</scope>
</reference>
<dbReference type="GO" id="GO:0042246">
    <property type="term" value="P:tissue regeneration"/>
    <property type="evidence" value="ECO:0007669"/>
    <property type="project" value="InterPro"/>
</dbReference>
<keyword evidence="6 8" id="KW-0472">Membrane</keyword>
<dbReference type="GO" id="GO:0007155">
    <property type="term" value="P:cell adhesion"/>
    <property type="evidence" value="ECO:0007669"/>
    <property type="project" value="UniProtKB-KW"/>
</dbReference>
<comment type="similarity">
    <text evidence="2">Belongs to the ninjurin family.</text>
</comment>
<evidence type="ECO:0000256" key="8">
    <source>
        <dbReference type="SAM" id="Phobius"/>
    </source>
</evidence>
<accession>A0A4W2GSK6</accession>
<name>A0A4W2GSK6_BOBOX</name>
<evidence type="ECO:0000313" key="9">
    <source>
        <dbReference type="Ensembl" id="ENSBIXP00005020237.1"/>
    </source>
</evidence>
<evidence type="ECO:0000256" key="3">
    <source>
        <dbReference type="ARBA" id="ARBA00022692"/>
    </source>
</evidence>
<evidence type="ECO:0000256" key="1">
    <source>
        <dbReference type="ARBA" id="ARBA00004141"/>
    </source>
</evidence>
<evidence type="ECO:0000256" key="6">
    <source>
        <dbReference type="ARBA" id="ARBA00023136"/>
    </source>
</evidence>
<protein>
    <recommendedName>
        <fullName evidence="11">Ninjurin 2</fullName>
    </recommendedName>
</protein>
<reference evidence="9" key="2">
    <citation type="submission" date="2025-08" db="UniProtKB">
        <authorList>
            <consortium name="Ensembl"/>
        </authorList>
    </citation>
    <scope>IDENTIFICATION</scope>
</reference>
<sequence length="198" mass="20876">MSVPPLGGLSHPEETAETRRQGLEPTQSDQRPAGESSRMEPERGIVNPQPGSPSPGSSPLVNLNRYATKKSLAESLLDMALFMSNAVQLKAVLDRGPSSYNYFALVTLLSISLILQVVIGILLVVMGEEPGPGAGLGGSVGRKVPNASLSHRAFAQSYTNLLLALCTFKCPSNNHTVQAGTLTYLLASHLVASTIPAK</sequence>
<keyword evidence="5 8" id="KW-1133">Transmembrane helix</keyword>
<dbReference type="Ensembl" id="ENSBIXT00005033490.1">
    <property type="protein sequence ID" value="ENSBIXP00005020237.1"/>
    <property type="gene ID" value="ENSBIXG00005023336.1"/>
</dbReference>
<evidence type="ECO:0000256" key="7">
    <source>
        <dbReference type="SAM" id="MobiDB-lite"/>
    </source>
</evidence>
<feature type="compositionally biased region" description="Basic and acidic residues" evidence="7">
    <location>
        <begin position="11"/>
        <end position="22"/>
    </location>
</feature>
<dbReference type="InterPro" id="IPR007007">
    <property type="entry name" value="Ninjurin"/>
</dbReference>
<keyword evidence="4" id="KW-0130">Cell adhesion</keyword>
<dbReference type="AlphaFoldDB" id="A0A4W2GSK6"/>
<evidence type="ECO:0000256" key="5">
    <source>
        <dbReference type="ARBA" id="ARBA00022989"/>
    </source>
</evidence>
<dbReference type="GO" id="GO:0016020">
    <property type="term" value="C:membrane"/>
    <property type="evidence" value="ECO:0007669"/>
    <property type="project" value="UniProtKB-SubCell"/>
</dbReference>
<dbReference type="PANTHER" id="PTHR12316:SF24">
    <property type="entry name" value="NINJURIN-2"/>
    <property type="match status" value="1"/>
</dbReference>
<dbReference type="PANTHER" id="PTHR12316">
    <property type="entry name" value="NINJURIN-RELATED"/>
    <property type="match status" value="1"/>
</dbReference>
<organism evidence="9 10">
    <name type="scientific">Bos indicus x Bos taurus</name>
    <name type="common">Hybrid cattle</name>
    <dbReference type="NCBI Taxonomy" id="30522"/>
    <lineage>
        <taxon>Eukaryota</taxon>
        <taxon>Metazoa</taxon>
        <taxon>Chordata</taxon>
        <taxon>Craniata</taxon>
        <taxon>Vertebrata</taxon>
        <taxon>Euteleostomi</taxon>
        <taxon>Mammalia</taxon>
        <taxon>Eutheria</taxon>
        <taxon>Laurasiatheria</taxon>
        <taxon>Artiodactyla</taxon>
        <taxon>Ruminantia</taxon>
        <taxon>Pecora</taxon>
        <taxon>Bovidae</taxon>
        <taxon>Bovinae</taxon>
        <taxon>Bos</taxon>
    </lineage>
</organism>
<feature type="transmembrane region" description="Helical" evidence="8">
    <location>
        <begin position="102"/>
        <end position="125"/>
    </location>
</feature>
<keyword evidence="3 8" id="KW-0812">Transmembrane</keyword>